<proteinExistence type="predicted"/>
<comment type="caution">
    <text evidence="2">The sequence shown here is derived from an EMBL/GenBank/DDBJ whole genome shotgun (WGS) entry which is preliminary data.</text>
</comment>
<name>A0ABP8CGW8_9ACTN</name>
<dbReference type="Proteomes" id="UP001501710">
    <property type="component" value="Unassembled WGS sequence"/>
</dbReference>
<evidence type="ECO:0000313" key="3">
    <source>
        <dbReference type="Proteomes" id="UP001501710"/>
    </source>
</evidence>
<dbReference type="RefSeq" id="WP_344902552.1">
    <property type="nucleotide sequence ID" value="NZ_BAABAS010000020.1"/>
</dbReference>
<accession>A0ABP8CGW8</accession>
<sequence>MGTGMSGRADQSPTGGIKAAASPLDRTKARLKAEFPGWSIIHSDRGRWWAMRGPLDREDLSREASVDADTAEELAERIRAVSRGAL</sequence>
<keyword evidence="3" id="KW-1185">Reference proteome</keyword>
<protein>
    <submittedName>
        <fullName evidence="2">Uncharacterized protein</fullName>
    </submittedName>
</protein>
<evidence type="ECO:0000313" key="2">
    <source>
        <dbReference type="EMBL" id="GAA4238890.1"/>
    </source>
</evidence>
<feature type="region of interest" description="Disordered" evidence="1">
    <location>
        <begin position="1"/>
        <end position="23"/>
    </location>
</feature>
<organism evidence="2 3">
    <name type="scientific">Actinomadura meridiana</name>
    <dbReference type="NCBI Taxonomy" id="559626"/>
    <lineage>
        <taxon>Bacteria</taxon>
        <taxon>Bacillati</taxon>
        <taxon>Actinomycetota</taxon>
        <taxon>Actinomycetes</taxon>
        <taxon>Streptosporangiales</taxon>
        <taxon>Thermomonosporaceae</taxon>
        <taxon>Actinomadura</taxon>
    </lineage>
</organism>
<dbReference type="EMBL" id="BAABAS010000020">
    <property type="protein sequence ID" value="GAA4238890.1"/>
    <property type="molecule type" value="Genomic_DNA"/>
</dbReference>
<gene>
    <name evidence="2" type="ORF">GCM10022254_56730</name>
</gene>
<reference evidence="3" key="1">
    <citation type="journal article" date="2019" name="Int. J. Syst. Evol. Microbiol.">
        <title>The Global Catalogue of Microorganisms (GCM) 10K type strain sequencing project: providing services to taxonomists for standard genome sequencing and annotation.</title>
        <authorList>
            <consortium name="The Broad Institute Genomics Platform"/>
            <consortium name="The Broad Institute Genome Sequencing Center for Infectious Disease"/>
            <person name="Wu L."/>
            <person name="Ma J."/>
        </authorList>
    </citation>
    <scope>NUCLEOTIDE SEQUENCE [LARGE SCALE GENOMIC DNA]</scope>
    <source>
        <strain evidence="3">JCM 17440</strain>
    </source>
</reference>
<evidence type="ECO:0000256" key="1">
    <source>
        <dbReference type="SAM" id="MobiDB-lite"/>
    </source>
</evidence>